<protein>
    <recommendedName>
        <fullName evidence="3">Myb-like domain-containing protein</fullName>
    </recommendedName>
</protein>
<organism evidence="4 5">
    <name type="scientific">Phytophthora rubi</name>
    <dbReference type="NCBI Taxonomy" id="129364"/>
    <lineage>
        <taxon>Eukaryota</taxon>
        <taxon>Sar</taxon>
        <taxon>Stramenopiles</taxon>
        <taxon>Oomycota</taxon>
        <taxon>Peronosporomycetes</taxon>
        <taxon>Peronosporales</taxon>
        <taxon>Peronosporaceae</taxon>
        <taxon>Phytophthora</taxon>
    </lineage>
</organism>
<dbReference type="InterPro" id="IPR039785">
    <property type="entry name" value="MINY3/4"/>
</dbReference>
<dbReference type="Pfam" id="PF00249">
    <property type="entry name" value="Myb_DNA-binding"/>
    <property type="match status" value="1"/>
</dbReference>
<dbReference type="OrthoDB" id="10263628at2759"/>
<dbReference type="Pfam" id="PF13898">
    <property type="entry name" value="MINDY-3_4_CD"/>
    <property type="match status" value="1"/>
</dbReference>
<dbReference type="GO" id="GO:0006508">
    <property type="term" value="P:proteolysis"/>
    <property type="evidence" value="ECO:0007669"/>
    <property type="project" value="UniProtKB-KW"/>
</dbReference>
<dbReference type="Gene3D" id="1.10.10.60">
    <property type="entry name" value="Homeodomain-like"/>
    <property type="match status" value="1"/>
</dbReference>
<feature type="compositionally biased region" description="Basic and acidic residues" evidence="2">
    <location>
        <begin position="192"/>
        <end position="209"/>
    </location>
</feature>
<dbReference type="SMART" id="SM00717">
    <property type="entry name" value="SANT"/>
    <property type="match status" value="1"/>
</dbReference>
<comment type="similarity">
    <text evidence="1">Belongs to the MINDY deubiquitinase family. FAM188 subfamily.</text>
</comment>
<evidence type="ECO:0000256" key="1">
    <source>
        <dbReference type="ARBA" id="ARBA00011074"/>
    </source>
</evidence>
<reference evidence="4 5" key="1">
    <citation type="submission" date="2018-09" db="EMBL/GenBank/DDBJ databases">
        <title>Genomic investigation of the strawberry pathogen Phytophthora fragariae indicates pathogenicity is determined by transcriptional variation in three key races.</title>
        <authorList>
            <person name="Adams T.M."/>
            <person name="Armitage A.D."/>
            <person name="Sobczyk M.K."/>
            <person name="Bates H.J."/>
            <person name="Dunwell J.M."/>
            <person name="Nellist C.F."/>
            <person name="Harrison R.J."/>
        </authorList>
    </citation>
    <scope>NUCLEOTIDE SEQUENCE [LARGE SCALE GENOMIC DNA]</scope>
    <source>
        <strain evidence="4 5">SCRP324</strain>
    </source>
</reference>
<dbReference type="GO" id="GO:1990380">
    <property type="term" value="F:K48-linked deubiquitinase activity"/>
    <property type="evidence" value="ECO:0007669"/>
    <property type="project" value="InterPro"/>
</dbReference>
<dbReference type="InterPro" id="IPR009057">
    <property type="entry name" value="Homeodomain-like_sf"/>
</dbReference>
<sequence>MPKSSATMEDAAVDVTRQAELVVMDCLKSWNCPRALDAFMEKTSGSCTSAIASERFSIDMESKKKNTDGSGSLLEYLISAVGDSKDFSRSSSGTTKDGEIDAAMEWTKDEVSALKKAIKKTSGVEDKNTRWKQIASLVGNGKTKKHCYLKYKELKQEQSNAAAKKASPRRKRSSSKVDSDETDPSGSTNDAKLAKADKNAEPDHEKSDADDMSSQADSLIPEASEDEANAFVVSRRAAVQESKNVPIVFDTLEVEDCEDMGLLLDQPTKGRNLTGRASSNIGTSFTDSTTRFPTASYVSAVQQLLFGANKKAFGSHWEEQGFVFSTVCDLQYGLVQHQGGPCGILAVVQGYVLRFLLQHAPVDWKNPGVPYQERALVQALAHIIWQAAQASRGDNHTPVECVVAVKDSNGGGQRKFMAGLKLHVATTEDQTRQILTAHLPQFMDSTGSGLVQFVVSVLLTKGVETIRSEMDQLALESGGQLIGAHDYCTQEIVNLLLCGCACSNVFDGDQVLGGASASDPDAIVLRGIASQSQIGFLSLFEAYQNLVVGSHLKQPRVNIWVVCSESHYSVLFTAEPGALENRSLESQSTIDLLYYDGLANQDEEIRLTIDTLALVEQNTIASHDDLIPPLNLVIRTKWPRATVDWNGVDPLL</sequence>
<feature type="region of interest" description="Disordered" evidence="2">
    <location>
        <begin position="158"/>
        <end position="217"/>
    </location>
</feature>
<dbReference type="Proteomes" id="UP000435112">
    <property type="component" value="Unassembled WGS sequence"/>
</dbReference>
<evidence type="ECO:0000313" key="4">
    <source>
        <dbReference type="EMBL" id="KAE9046441.1"/>
    </source>
</evidence>
<dbReference type="CDD" id="cd00167">
    <property type="entry name" value="SANT"/>
    <property type="match status" value="1"/>
</dbReference>
<proteinExistence type="inferred from homology"/>
<dbReference type="GO" id="GO:0004843">
    <property type="term" value="F:cysteine-type deubiquitinase activity"/>
    <property type="evidence" value="ECO:0007669"/>
    <property type="project" value="UniProtKB-EC"/>
</dbReference>
<evidence type="ECO:0000256" key="2">
    <source>
        <dbReference type="SAM" id="MobiDB-lite"/>
    </source>
</evidence>
<dbReference type="PANTHER" id="PTHR12473:SF8">
    <property type="entry name" value="UBIQUITIN CARBOXYL-TERMINAL HYDROLASE MINDY-4-RELATED"/>
    <property type="match status" value="1"/>
</dbReference>
<name>A0A6A3NZH9_9STRA</name>
<dbReference type="GO" id="GO:0071108">
    <property type="term" value="P:protein K48-linked deubiquitination"/>
    <property type="evidence" value="ECO:0007669"/>
    <property type="project" value="InterPro"/>
</dbReference>
<gene>
    <name evidence="4" type="ORF">PR002_g1662</name>
</gene>
<evidence type="ECO:0000313" key="5">
    <source>
        <dbReference type="Proteomes" id="UP000435112"/>
    </source>
</evidence>
<evidence type="ECO:0000259" key="3">
    <source>
        <dbReference type="PROSITE" id="PS50090"/>
    </source>
</evidence>
<feature type="domain" description="Myb-like" evidence="3">
    <location>
        <begin position="106"/>
        <end position="155"/>
    </location>
</feature>
<comment type="caution">
    <text evidence="4">The sequence shown here is derived from an EMBL/GenBank/DDBJ whole genome shotgun (WGS) entry which is preliminary data.</text>
</comment>
<dbReference type="PANTHER" id="PTHR12473">
    <property type="entry name" value="UBIQUITIN CARBOXYL-TERMINAL HYDROLASE MINDY-4-RELATED"/>
    <property type="match status" value="1"/>
</dbReference>
<dbReference type="InterPro" id="IPR001005">
    <property type="entry name" value="SANT/Myb"/>
</dbReference>
<dbReference type="EMBL" id="QXFU01000050">
    <property type="protein sequence ID" value="KAE9046441.1"/>
    <property type="molecule type" value="Genomic_DNA"/>
</dbReference>
<dbReference type="PROSITE" id="PS50090">
    <property type="entry name" value="MYB_LIKE"/>
    <property type="match status" value="1"/>
</dbReference>
<dbReference type="AlphaFoldDB" id="A0A6A3NZH9"/>
<dbReference type="SUPFAM" id="SSF46689">
    <property type="entry name" value="Homeodomain-like"/>
    <property type="match status" value="1"/>
</dbReference>
<accession>A0A6A3NZH9</accession>
<dbReference type="InterPro" id="IPR025257">
    <property type="entry name" value="MINDY-3/4_CD"/>
</dbReference>
<dbReference type="SMART" id="SM01174">
    <property type="entry name" value="DUF4205"/>
    <property type="match status" value="1"/>
</dbReference>